<dbReference type="Pfam" id="PF19420">
    <property type="entry name" value="DDAH_eukar"/>
    <property type="match status" value="1"/>
</dbReference>
<dbReference type="Gene3D" id="3.75.10.10">
    <property type="entry name" value="L-arginine/glycine Amidinotransferase, Chain A"/>
    <property type="match status" value="1"/>
</dbReference>
<dbReference type="SUPFAM" id="SSF55909">
    <property type="entry name" value="Pentein"/>
    <property type="match status" value="1"/>
</dbReference>
<dbReference type="OrthoDB" id="9814070at2"/>
<dbReference type="STRING" id="48256.CLHUN_10550"/>
<keyword evidence="1" id="KW-0378">Hydrolase</keyword>
<evidence type="ECO:0000313" key="2">
    <source>
        <dbReference type="Proteomes" id="UP000191554"/>
    </source>
</evidence>
<dbReference type="PANTHER" id="PTHR47271:SF2">
    <property type="entry name" value="ARGININE DEIMINASE"/>
    <property type="match status" value="1"/>
</dbReference>
<sequence>MRIFNNNEYGTLLDCFLCYPCNLQAAKGNAPQQQVDKNLAVIQYNNLCRKLTEAGSRIWFAGFVGSPDQVFTRDAGFIVEDLLFISNMTDPVRQTEINSLKELAGRYGLKTHYMECKAEGGDIMVNKNTVFVGQGNRTDEMSAGEIEYILKRHDKPYEIERVSYDVSRIHLDCTFNIMDRDTCIISSSVKNPETVSGHFKKVIRIPDENLGELAPNIVQLGNNKHLCSSRNFCSILQDNGYNAIYLDYSEFIKCSGGLGCCVLPLLRE</sequence>
<comment type="caution">
    <text evidence="1">The sequence shown here is derived from an EMBL/GenBank/DDBJ whole genome shotgun (WGS) entry which is preliminary data.</text>
</comment>
<dbReference type="AlphaFoldDB" id="A0A1V4SMP8"/>
<dbReference type="RefSeq" id="WP_080063506.1">
    <property type="nucleotide sequence ID" value="NZ_MZGX01000005.1"/>
</dbReference>
<gene>
    <name evidence="1" type="primary">arcA_1</name>
    <name evidence="1" type="ORF">CLHUN_10550</name>
</gene>
<keyword evidence="2" id="KW-1185">Reference proteome</keyword>
<name>A0A1V4SMP8_RUMHU</name>
<reference evidence="1 2" key="1">
    <citation type="submission" date="2017-03" db="EMBL/GenBank/DDBJ databases">
        <title>Genome sequence of Clostridium hungatei DSM 14427.</title>
        <authorList>
            <person name="Poehlein A."/>
            <person name="Daniel R."/>
        </authorList>
    </citation>
    <scope>NUCLEOTIDE SEQUENCE [LARGE SCALE GENOMIC DNA]</scope>
    <source>
        <strain evidence="1 2">DSM 14427</strain>
    </source>
</reference>
<organism evidence="1 2">
    <name type="scientific">Ruminiclostridium hungatei</name>
    <name type="common">Clostridium hungatei</name>
    <dbReference type="NCBI Taxonomy" id="48256"/>
    <lineage>
        <taxon>Bacteria</taxon>
        <taxon>Bacillati</taxon>
        <taxon>Bacillota</taxon>
        <taxon>Clostridia</taxon>
        <taxon>Eubacteriales</taxon>
        <taxon>Oscillospiraceae</taxon>
        <taxon>Ruminiclostridium</taxon>
    </lineage>
</organism>
<dbReference type="Proteomes" id="UP000191554">
    <property type="component" value="Unassembled WGS sequence"/>
</dbReference>
<protein>
    <submittedName>
        <fullName evidence="1">Arginine deiminase</fullName>
        <ecNumber evidence="1">3.5.3.6</ecNumber>
    </submittedName>
</protein>
<evidence type="ECO:0000313" key="1">
    <source>
        <dbReference type="EMBL" id="OPX45168.1"/>
    </source>
</evidence>
<dbReference type="GO" id="GO:0019546">
    <property type="term" value="P:L-arginine deiminase pathway"/>
    <property type="evidence" value="ECO:0007669"/>
    <property type="project" value="TreeGrafter"/>
</dbReference>
<dbReference type="GO" id="GO:0016990">
    <property type="term" value="F:arginine deiminase activity"/>
    <property type="evidence" value="ECO:0007669"/>
    <property type="project" value="UniProtKB-EC"/>
</dbReference>
<proteinExistence type="predicted"/>
<dbReference type="EMBL" id="MZGX01000005">
    <property type="protein sequence ID" value="OPX45168.1"/>
    <property type="molecule type" value="Genomic_DNA"/>
</dbReference>
<dbReference type="PANTHER" id="PTHR47271">
    <property type="entry name" value="ARGININE DEIMINASE"/>
    <property type="match status" value="1"/>
</dbReference>
<dbReference type="EC" id="3.5.3.6" evidence="1"/>
<accession>A0A1V4SMP8</accession>